<keyword evidence="3" id="KW-1185">Reference proteome</keyword>
<dbReference type="PROSITE" id="PS51186">
    <property type="entry name" value="GNAT"/>
    <property type="match status" value="1"/>
</dbReference>
<accession>A0AAV9MVA7</accession>
<sequence>MALTPGVMLVTADTPSVSTILDGIVQLHCACILNDNTMATFMPPLNHPQIYKWWEDRIAEVTSGHRHIIVYLTEVNDRTTLTNAKGQDIRIPFSEEGKPWPIIPAAEEASPSGDGDLEIGGLVSLVTPTTQTGPFRGLVEKLFTSPFHRQKGIARIVMKRLEEVAWDLGRWSILLDTTAGTPAEQVYPRLGYKQVWYIPQRGFSPEDRSLLLDEVGFFKDLRHDKRL</sequence>
<dbReference type="RefSeq" id="XP_064700117.1">
    <property type="nucleotide sequence ID" value="XM_064854801.1"/>
</dbReference>
<name>A0AAV9MVA7_9EURO</name>
<feature type="domain" description="N-acetyltransferase" evidence="1">
    <location>
        <begin position="56"/>
        <end position="222"/>
    </location>
</feature>
<dbReference type="InterPro" id="IPR000182">
    <property type="entry name" value="GNAT_dom"/>
</dbReference>
<organism evidence="2 3">
    <name type="scientific">Exophiala bonariae</name>
    <dbReference type="NCBI Taxonomy" id="1690606"/>
    <lineage>
        <taxon>Eukaryota</taxon>
        <taxon>Fungi</taxon>
        <taxon>Dikarya</taxon>
        <taxon>Ascomycota</taxon>
        <taxon>Pezizomycotina</taxon>
        <taxon>Eurotiomycetes</taxon>
        <taxon>Chaetothyriomycetidae</taxon>
        <taxon>Chaetothyriales</taxon>
        <taxon>Herpotrichiellaceae</taxon>
        <taxon>Exophiala</taxon>
    </lineage>
</organism>
<dbReference type="EMBL" id="JAVRRD010000050">
    <property type="protein sequence ID" value="KAK5044454.1"/>
    <property type="molecule type" value="Genomic_DNA"/>
</dbReference>
<reference evidence="2 3" key="1">
    <citation type="submission" date="2023-08" db="EMBL/GenBank/DDBJ databases">
        <title>Black Yeasts Isolated from many extreme environments.</title>
        <authorList>
            <person name="Coleine C."/>
            <person name="Stajich J.E."/>
            <person name="Selbmann L."/>
        </authorList>
    </citation>
    <scope>NUCLEOTIDE SEQUENCE [LARGE SCALE GENOMIC DNA]</scope>
    <source>
        <strain evidence="2 3">CCFEE 5792</strain>
    </source>
</reference>
<dbReference type="GO" id="GO:0016747">
    <property type="term" value="F:acyltransferase activity, transferring groups other than amino-acyl groups"/>
    <property type="evidence" value="ECO:0007669"/>
    <property type="project" value="InterPro"/>
</dbReference>
<gene>
    <name evidence="2" type="ORF">LTR84_011268</name>
</gene>
<evidence type="ECO:0000313" key="2">
    <source>
        <dbReference type="EMBL" id="KAK5044454.1"/>
    </source>
</evidence>
<protein>
    <recommendedName>
        <fullName evidence="1">N-acetyltransferase domain-containing protein</fullName>
    </recommendedName>
</protein>
<dbReference type="AlphaFoldDB" id="A0AAV9MVA7"/>
<dbReference type="Pfam" id="PF00583">
    <property type="entry name" value="Acetyltransf_1"/>
    <property type="match status" value="1"/>
</dbReference>
<dbReference type="Gene3D" id="3.40.630.30">
    <property type="match status" value="1"/>
</dbReference>
<dbReference type="SUPFAM" id="SSF55729">
    <property type="entry name" value="Acyl-CoA N-acyltransferases (Nat)"/>
    <property type="match status" value="1"/>
</dbReference>
<dbReference type="Proteomes" id="UP001358417">
    <property type="component" value="Unassembled WGS sequence"/>
</dbReference>
<proteinExistence type="predicted"/>
<comment type="caution">
    <text evidence="2">The sequence shown here is derived from an EMBL/GenBank/DDBJ whole genome shotgun (WGS) entry which is preliminary data.</text>
</comment>
<evidence type="ECO:0000259" key="1">
    <source>
        <dbReference type="PROSITE" id="PS51186"/>
    </source>
</evidence>
<evidence type="ECO:0000313" key="3">
    <source>
        <dbReference type="Proteomes" id="UP001358417"/>
    </source>
</evidence>
<dbReference type="InterPro" id="IPR016181">
    <property type="entry name" value="Acyl_CoA_acyltransferase"/>
</dbReference>
<dbReference type="GeneID" id="89979422"/>